<keyword evidence="1" id="KW-0732">Signal</keyword>
<evidence type="ECO:0008006" key="4">
    <source>
        <dbReference type="Google" id="ProtNLM"/>
    </source>
</evidence>
<dbReference type="EMBL" id="FOZM01000001">
    <property type="protein sequence ID" value="SFS03467.1"/>
    <property type="molecule type" value="Genomic_DNA"/>
</dbReference>
<evidence type="ECO:0000313" key="3">
    <source>
        <dbReference type="Proteomes" id="UP000198926"/>
    </source>
</evidence>
<dbReference type="STRING" id="1123755.SAMN05444714_0585"/>
<feature type="signal peptide" evidence="1">
    <location>
        <begin position="1"/>
        <end position="30"/>
    </location>
</feature>
<feature type="chain" id="PRO_5011630757" description="AAA+ family ATPase" evidence="1">
    <location>
        <begin position="31"/>
        <end position="135"/>
    </location>
</feature>
<reference evidence="2 3" key="1">
    <citation type="submission" date="2016-10" db="EMBL/GenBank/DDBJ databases">
        <authorList>
            <person name="de Groot N.N."/>
        </authorList>
    </citation>
    <scope>NUCLEOTIDE SEQUENCE [LARGE SCALE GENOMIC DNA]</scope>
    <source>
        <strain evidence="2 3">DSM 29433</strain>
    </source>
</reference>
<keyword evidence="3" id="KW-1185">Reference proteome</keyword>
<sequence>MGVGAPYLKGMKQIAIIPLVIALTGQPALAQEQDTTDTEEGFSLMEEGARLFMRGIMSEMEPALDEMRQSLDELGPAFAEFAQAVGPAFAELLDTVDDIRNYDAPEILPNGDIIIRRSPDAPIWEPDPDTGDVEL</sequence>
<organism evidence="2 3">
    <name type="scientific">Yoonia litorea</name>
    <dbReference type="NCBI Taxonomy" id="1123755"/>
    <lineage>
        <taxon>Bacteria</taxon>
        <taxon>Pseudomonadati</taxon>
        <taxon>Pseudomonadota</taxon>
        <taxon>Alphaproteobacteria</taxon>
        <taxon>Rhodobacterales</taxon>
        <taxon>Paracoccaceae</taxon>
        <taxon>Yoonia</taxon>
    </lineage>
</organism>
<gene>
    <name evidence="2" type="ORF">SAMN05444714_0585</name>
</gene>
<evidence type="ECO:0000313" key="2">
    <source>
        <dbReference type="EMBL" id="SFS03467.1"/>
    </source>
</evidence>
<name>A0A1I6LIX1_9RHOB</name>
<proteinExistence type="predicted"/>
<accession>A0A1I6LIX1</accession>
<protein>
    <recommendedName>
        <fullName evidence="4">AAA+ family ATPase</fullName>
    </recommendedName>
</protein>
<dbReference type="AlphaFoldDB" id="A0A1I6LIX1"/>
<dbReference type="Proteomes" id="UP000198926">
    <property type="component" value="Unassembled WGS sequence"/>
</dbReference>
<evidence type="ECO:0000256" key="1">
    <source>
        <dbReference type="SAM" id="SignalP"/>
    </source>
</evidence>